<dbReference type="Proteomes" id="UP000215509">
    <property type="component" value="Unassembled WGS sequence"/>
</dbReference>
<name>A0A229UJD7_9BACL</name>
<feature type="active site" description="Acyl-thioester intermediate" evidence="2">
    <location>
        <position position="188"/>
    </location>
</feature>
<dbReference type="InterPro" id="IPR023365">
    <property type="entry name" value="Sortase_dom-sf"/>
</dbReference>
<dbReference type="EMBL" id="NMQW01000047">
    <property type="protein sequence ID" value="OXM83415.1"/>
    <property type="molecule type" value="Genomic_DNA"/>
</dbReference>
<gene>
    <name evidence="3" type="ORF">CF651_25745</name>
</gene>
<proteinExistence type="predicted"/>
<evidence type="ECO:0000256" key="2">
    <source>
        <dbReference type="PIRSR" id="PIRSR605754-1"/>
    </source>
</evidence>
<feature type="active site" description="Proton donor/acceptor" evidence="2">
    <location>
        <position position="126"/>
    </location>
</feature>
<dbReference type="SUPFAM" id="SSF63817">
    <property type="entry name" value="Sortase"/>
    <property type="match status" value="1"/>
</dbReference>
<dbReference type="GO" id="GO:0016787">
    <property type="term" value="F:hydrolase activity"/>
    <property type="evidence" value="ECO:0007669"/>
    <property type="project" value="UniProtKB-KW"/>
</dbReference>
<keyword evidence="4" id="KW-1185">Reference proteome</keyword>
<dbReference type="InterPro" id="IPR005754">
    <property type="entry name" value="Sortase"/>
</dbReference>
<evidence type="ECO:0000256" key="1">
    <source>
        <dbReference type="ARBA" id="ARBA00022801"/>
    </source>
</evidence>
<dbReference type="CDD" id="cd06166">
    <property type="entry name" value="Sortase_D_2"/>
    <property type="match status" value="1"/>
</dbReference>
<dbReference type="InterPro" id="IPR042000">
    <property type="entry name" value="Sortase_D_2"/>
</dbReference>
<evidence type="ECO:0000313" key="3">
    <source>
        <dbReference type="EMBL" id="OXM83415.1"/>
    </source>
</evidence>
<sequence length="211" mass="23537">MLFAVGIIFMLQPWWERNTLEKQRLAILDGWDTQQQAISSAMESRELQQLQPVTLSHAGKSAPSEPQVKPIYLDGYAVLGTLSIEKLNLREPVLKGADPESLKVGVGLVETDRKPGRTGNVAIAGHRSWTFGKQFSRLNELATKDRIVLSTTDQSYEYVVTSTFLVEPDDLSVLESTKDKAELTLITCEPKYNPTHRLIVKAELIKTGAKE</sequence>
<comment type="caution">
    <text evidence="3">The sequence shown here is derived from an EMBL/GenBank/DDBJ whole genome shotgun (WGS) entry which is preliminary data.</text>
</comment>
<evidence type="ECO:0000313" key="4">
    <source>
        <dbReference type="Proteomes" id="UP000215509"/>
    </source>
</evidence>
<accession>A0A229UJD7</accession>
<dbReference type="AlphaFoldDB" id="A0A229UJD7"/>
<reference evidence="3 4" key="1">
    <citation type="submission" date="2017-07" db="EMBL/GenBank/DDBJ databases">
        <title>Genome sequencing and assembly of Paenibacillus rigui.</title>
        <authorList>
            <person name="Mayilraj S."/>
        </authorList>
    </citation>
    <scope>NUCLEOTIDE SEQUENCE [LARGE SCALE GENOMIC DNA]</scope>
    <source>
        <strain evidence="3 4">JCM 16352</strain>
    </source>
</reference>
<keyword evidence="1" id="KW-0378">Hydrolase</keyword>
<dbReference type="OrthoDB" id="154054at2"/>
<protein>
    <submittedName>
        <fullName evidence="3">Sortase</fullName>
    </submittedName>
</protein>
<dbReference type="NCBIfam" id="TIGR01076">
    <property type="entry name" value="sortase_fam"/>
    <property type="match status" value="1"/>
</dbReference>
<dbReference type="Pfam" id="PF04203">
    <property type="entry name" value="Sortase"/>
    <property type="match status" value="1"/>
</dbReference>
<organism evidence="3 4">
    <name type="scientific">Paenibacillus rigui</name>
    <dbReference type="NCBI Taxonomy" id="554312"/>
    <lineage>
        <taxon>Bacteria</taxon>
        <taxon>Bacillati</taxon>
        <taxon>Bacillota</taxon>
        <taxon>Bacilli</taxon>
        <taxon>Bacillales</taxon>
        <taxon>Paenibacillaceae</taxon>
        <taxon>Paenibacillus</taxon>
    </lineage>
</organism>
<dbReference type="Gene3D" id="2.40.260.10">
    <property type="entry name" value="Sortase"/>
    <property type="match status" value="1"/>
</dbReference>